<name>A0A1A8FFB8_9TELE</name>
<dbReference type="AlphaFoldDB" id="A0A1A8FFB8"/>
<gene>
    <name evidence="1" type="primary">Nfu_g_1_016538</name>
</gene>
<reference evidence="1" key="1">
    <citation type="submission" date="2016-05" db="EMBL/GenBank/DDBJ databases">
        <authorList>
            <person name="Lavstsen T."/>
            <person name="Jespersen J.S."/>
        </authorList>
    </citation>
    <scope>NUCLEOTIDE SEQUENCE</scope>
    <source>
        <tissue evidence="1">Brain</tissue>
    </source>
</reference>
<proteinExistence type="predicted"/>
<feature type="non-terminal residue" evidence="1">
    <location>
        <position position="1"/>
    </location>
</feature>
<evidence type="ECO:0000313" key="1">
    <source>
        <dbReference type="EMBL" id="SBQ56824.1"/>
    </source>
</evidence>
<protein>
    <submittedName>
        <fullName evidence="1">Uncharacterized protein</fullName>
    </submittedName>
</protein>
<accession>A0A1A8FFB8</accession>
<reference evidence="1" key="2">
    <citation type="submission" date="2016-06" db="EMBL/GenBank/DDBJ databases">
        <title>The genome of a short-lived fish provides insights into sex chromosome evolution and the genetic control of aging.</title>
        <authorList>
            <person name="Reichwald K."/>
            <person name="Felder M."/>
            <person name="Petzold A."/>
            <person name="Koch P."/>
            <person name="Groth M."/>
            <person name="Platzer M."/>
        </authorList>
    </citation>
    <scope>NUCLEOTIDE SEQUENCE</scope>
    <source>
        <tissue evidence="1">Brain</tissue>
    </source>
</reference>
<organism evidence="1">
    <name type="scientific">Nothobranchius korthausae</name>
    <dbReference type="NCBI Taxonomy" id="1143690"/>
    <lineage>
        <taxon>Eukaryota</taxon>
        <taxon>Metazoa</taxon>
        <taxon>Chordata</taxon>
        <taxon>Craniata</taxon>
        <taxon>Vertebrata</taxon>
        <taxon>Euteleostomi</taxon>
        <taxon>Actinopterygii</taxon>
        <taxon>Neopterygii</taxon>
        <taxon>Teleostei</taxon>
        <taxon>Neoteleostei</taxon>
        <taxon>Acanthomorphata</taxon>
        <taxon>Ovalentaria</taxon>
        <taxon>Atherinomorphae</taxon>
        <taxon>Cyprinodontiformes</taxon>
        <taxon>Nothobranchiidae</taxon>
        <taxon>Nothobranchius</taxon>
    </lineage>
</organism>
<dbReference type="EMBL" id="HAEB01010297">
    <property type="protein sequence ID" value="SBQ56824.1"/>
    <property type="molecule type" value="Transcribed_RNA"/>
</dbReference>
<sequence>ISDFFLFSDGLQWTRQLLPQQPRPHTAEQRTIWKALVWLKR</sequence>